<name>A0A951U6N3_9CYAN</name>
<dbReference type="EMBL" id="JAHHHV010000083">
    <property type="protein sequence ID" value="MBW4468028.1"/>
    <property type="molecule type" value="Genomic_DNA"/>
</dbReference>
<gene>
    <name evidence="1" type="ORF">KME07_21595</name>
</gene>
<proteinExistence type="predicted"/>
<dbReference type="InterPro" id="IPR025455">
    <property type="entry name" value="DUF4276"/>
</dbReference>
<comment type="caution">
    <text evidence="1">The sequence shown here is derived from an EMBL/GenBank/DDBJ whole genome shotgun (WGS) entry which is preliminary data.</text>
</comment>
<reference evidence="1" key="1">
    <citation type="submission" date="2021-05" db="EMBL/GenBank/DDBJ databases">
        <authorList>
            <person name="Pietrasiak N."/>
            <person name="Ward R."/>
            <person name="Stajich J.E."/>
            <person name="Kurbessoian T."/>
        </authorList>
    </citation>
    <scope>NUCLEOTIDE SEQUENCE</scope>
    <source>
        <strain evidence="1">GSE-TBD4-15B</strain>
    </source>
</reference>
<organism evidence="1 2">
    <name type="scientific">Pegethrix bostrychoides GSE-TBD4-15B</name>
    <dbReference type="NCBI Taxonomy" id="2839662"/>
    <lineage>
        <taxon>Bacteria</taxon>
        <taxon>Bacillati</taxon>
        <taxon>Cyanobacteriota</taxon>
        <taxon>Cyanophyceae</taxon>
        <taxon>Oculatellales</taxon>
        <taxon>Oculatellaceae</taxon>
        <taxon>Pegethrix</taxon>
    </lineage>
</organism>
<accession>A0A951U6N3</accession>
<dbReference type="AlphaFoldDB" id="A0A951U6N3"/>
<reference evidence="1" key="2">
    <citation type="journal article" date="2022" name="Microbiol. Resour. Announc.">
        <title>Metagenome Sequencing to Explore Phylogenomics of Terrestrial Cyanobacteria.</title>
        <authorList>
            <person name="Ward R.D."/>
            <person name="Stajich J.E."/>
            <person name="Johansen J.R."/>
            <person name="Huntemann M."/>
            <person name="Clum A."/>
            <person name="Foster B."/>
            <person name="Foster B."/>
            <person name="Roux S."/>
            <person name="Palaniappan K."/>
            <person name="Varghese N."/>
            <person name="Mukherjee S."/>
            <person name="Reddy T.B.K."/>
            <person name="Daum C."/>
            <person name="Copeland A."/>
            <person name="Chen I.A."/>
            <person name="Ivanova N.N."/>
            <person name="Kyrpides N.C."/>
            <person name="Shapiro N."/>
            <person name="Eloe-Fadrosh E.A."/>
            <person name="Pietrasiak N."/>
        </authorList>
    </citation>
    <scope>NUCLEOTIDE SEQUENCE</scope>
    <source>
        <strain evidence="1">GSE-TBD4-15B</strain>
    </source>
</reference>
<protein>
    <submittedName>
        <fullName evidence="1">DUF4276 family protein</fullName>
    </submittedName>
</protein>
<dbReference type="Pfam" id="PF14103">
    <property type="entry name" value="DUF4276"/>
    <property type="match status" value="1"/>
</dbReference>
<evidence type="ECO:0000313" key="1">
    <source>
        <dbReference type="EMBL" id="MBW4468028.1"/>
    </source>
</evidence>
<evidence type="ECO:0000313" key="2">
    <source>
        <dbReference type="Proteomes" id="UP000707356"/>
    </source>
</evidence>
<dbReference type="Proteomes" id="UP000707356">
    <property type="component" value="Unassembled WGS sequence"/>
</dbReference>
<sequence>MSEIRIYVEGGGDGRESKAAFRRGMSDFLSEIKELACSRKIGWNLVACGSRNNAFRDFQTAVKTHRDAFNVLLVDAEDSVTSSSIRQHLRTRDSWENIVNMQETQCQLMVEVMENWLLADTETLAEFYGQNFNRNAIPNTQNVECISKSTVETALINATRRTQKGEYHKIRHGPELLGLVNVATVRNRAPYCDRLFVTLTDFIAEA</sequence>